<dbReference type="EMBL" id="JAVHJV010000001">
    <property type="protein sequence ID" value="KAK5946493.1"/>
    <property type="molecule type" value="Genomic_DNA"/>
</dbReference>
<reference evidence="1 2" key="1">
    <citation type="journal article" date="2023" name="Res Sq">
        <title>Genomic and morphological characterization of Knufia obscura isolated from the Mars 2020 spacecraft assembly facility.</title>
        <authorList>
            <person name="Chander A.M."/>
            <person name="Teixeira M.M."/>
            <person name="Singh N.K."/>
            <person name="Williams M.P."/>
            <person name="Parker C.W."/>
            <person name="Leo P."/>
            <person name="Stajich J.E."/>
            <person name="Torok T."/>
            <person name="Tighe S."/>
            <person name="Mason C.E."/>
            <person name="Venkateswaran K."/>
        </authorList>
    </citation>
    <scope>NUCLEOTIDE SEQUENCE [LARGE SCALE GENOMIC DNA]</scope>
    <source>
        <strain evidence="1 2">CCFEE 5817</strain>
    </source>
</reference>
<comment type="caution">
    <text evidence="1">The sequence shown here is derived from an EMBL/GenBank/DDBJ whole genome shotgun (WGS) entry which is preliminary data.</text>
</comment>
<accession>A0ABR0S1V5</accession>
<dbReference type="GeneID" id="89994085"/>
<sequence>MSSQTLRLVHKTHYNTQIFHPLATPSTTLPPSTLRIRTSLLGLGSNNLSYCAAGDLLHWWDAYPPPTDVDIPAPHNDTDLAAYGIAPGWGYATVLDSTIPEIAAGRILYGFIPISGHAVDLTLRRVEGTGFNGTHWIEVSEQRAKVMNLYQRYMVMPDTFSLPANDSKQGAKQGQGVHVDPLTLFTPVLKPVWEAGWLLARYVFAQSAESTPDPVHPLGEAVSPWSAREADLSDACIVCVASGTKTARSFLEELARIALADGKGEKPSYSVLEVTGGKAGCERYIRDVPFQHRLIGYDEISPKVFEKQKYTKYVLLNFGGRDNALARVGAAIKEASPDAETVCVQIGGEAKVYSGEELAVRRETAEALAAVQMNTTGIRDEVMRRVGEEKYFGEINGAFEAVVREQIDAFDGSVLGVRVKVSEGLRGEDGVEGCWERLCAGGVAGDEGLVVRLDA</sequence>
<dbReference type="InterPro" id="IPR021276">
    <property type="entry name" value="DUF2855"/>
</dbReference>
<dbReference type="Proteomes" id="UP001334248">
    <property type="component" value="Unassembled WGS sequence"/>
</dbReference>
<evidence type="ECO:0000313" key="1">
    <source>
        <dbReference type="EMBL" id="KAK5946493.1"/>
    </source>
</evidence>
<proteinExistence type="predicted"/>
<dbReference type="Pfam" id="PF11017">
    <property type="entry name" value="DUF2855"/>
    <property type="match status" value="1"/>
</dbReference>
<dbReference type="RefSeq" id="XP_064734583.1">
    <property type="nucleotide sequence ID" value="XM_064869086.1"/>
</dbReference>
<gene>
    <name evidence="1" type="ORF">PMZ80_000636</name>
</gene>
<keyword evidence="2" id="KW-1185">Reference proteome</keyword>
<name>A0ABR0S1V5_9EURO</name>
<protein>
    <submittedName>
        <fullName evidence="1">Uncharacterized protein</fullName>
    </submittedName>
</protein>
<evidence type="ECO:0000313" key="2">
    <source>
        <dbReference type="Proteomes" id="UP001334248"/>
    </source>
</evidence>
<organism evidence="1 2">
    <name type="scientific">Knufia obscura</name>
    <dbReference type="NCBI Taxonomy" id="1635080"/>
    <lineage>
        <taxon>Eukaryota</taxon>
        <taxon>Fungi</taxon>
        <taxon>Dikarya</taxon>
        <taxon>Ascomycota</taxon>
        <taxon>Pezizomycotina</taxon>
        <taxon>Eurotiomycetes</taxon>
        <taxon>Chaetothyriomycetidae</taxon>
        <taxon>Chaetothyriales</taxon>
        <taxon>Trichomeriaceae</taxon>
        <taxon>Knufia</taxon>
    </lineage>
</organism>